<proteinExistence type="predicted"/>
<accession>A0A024FWK3</accession>
<comment type="caution">
    <text evidence="1">The sequence shown here is derived from an EMBL/GenBank/DDBJ whole genome shotgun (WGS) entry which is preliminary data.</text>
</comment>
<dbReference type="Proteomes" id="UP000053237">
    <property type="component" value="Unassembled WGS sequence"/>
</dbReference>
<reference evidence="1 2" key="1">
    <citation type="submission" date="2012-05" db="EMBL/GenBank/DDBJ databases">
        <title>Recombination and specialization in a pathogen metapopulation.</title>
        <authorList>
            <person name="Gardiner A."/>
            <person name="Kemen E."/>
            <person name="Schultz-Larsen T."/>
            <person name="MacLean D."/>
            <person name="Van Oosterhout C."/>
            <person name="Jones J.D.G."/>
        </authorList>
    </citation>
    <scope>NUCLEOTIDE SEQUENCE [LARGE SCALE GENOMIC DNA]</scope>
    <source>
        <strain evidence="1 2">Ac Nc2</strain>
    </source>
</reference>
<sequence length="128" mass="14519">MFETLWAPQLACCSVTFQSIKASVAIDLCMSSLKERIHLCSRLEMEAERDAFVIVLSKFKAIQTIGSLSIRLKNIDANKQLFSMSEKEGNFLMNAWSDINQCVSQLAKIQLYGIRAEAEFLYRLCAQN</sequence>
<dbReference type="STRING" id="65357.A0A024FWK3"/>
<dbReference type="AlphaFoldDB" id="A0A024FWK3"/>
<organism evidence="1 2">
    <name type="scientific">Albugo candida</name>
    <dbReference type="NCBI Taxonomy" id="65357"/>
    <lineage>
        <taxon>Eukaryota</taxon>
        <taxon>Sar</taxon>
        <taxon>Stramenopiles</taxon>
        <taxon>Oomycota</taxon>
        <taxon>Peronosporomycetes</taxon>
        <taxon>Albuginales</taxon>
        <taxon>Albuginaceae</taxon>
        <taxon>Albugo</taxon>
    </lineage>
</organism>
<dbReference type="OrthoDB" id="430364at2759"/>
<keyword evidence="2" id="KW-1185">Reference proteome</keyword>
<protein>
    <submittedName>
        <fullName evidence="1">Uncharacterized protein</fullName>
    </submittedName>
</protein>
<name>A0A024FWK3_9STRA</name>
<dbReference type="InParanoid" id="A0A024FWK3"/>
<gene>
    <name evidence="1" type="ORF">BN9_127240</name>
</gene>
<dbReference type="EMBL" id="CAIX01000932">
    <property type="protein sequence ID" value="CCI11317.1"/>
    <property type="molecule type" value="Genomic_DNA"/>
</dbReference>
<evidence type="ECO:0000313" key="2">
    <source>
        <dbReference type="Proteomes" id="UP000053237"/>
    </source>
</evidence>
<evidence type="ECO:0000313" key="1">
    <source>
        <dbReference type="EMBL" id="CCI11317.1"/>
    </source>
</evidence>